<dbReference type="SMART" id="SM00671">
    <property type="entry name" value="SEL1"/>
    <property type="match status" value="2"/>
</dbReference>
<feature type="non-terminal residue" evidence="2">
    <location>
        <position position="521"/>
    </location>
</feature>
<dbReference type="InterPro" id="IPR052945">
    <property type="entry name" value="Mitotic_Regulator"/>
</dbReference>
<feature type="region of interest" description="Disordered" evidence="1">
    <location>
        <begin position="1"/>
        <end position="81"/>
    </location>
</feature>
<dbReference type="AlphaFoldDB" id="K0S716"/>
<feature type="compositionally biased region" description="Polar residues" evidence="1">
    <location>
        <begin position="135"/>
        <end position="147"/>
    </location>
</feature>
<evidence type="ECO:0000256" key="1">
    <source>
        <dbReference type="SAM" id="MobiDB-lite"/>
    </source>
</evidence>
<feature type="region of interest" description="Disordered" evidence="1">
    <location>
        <begin position="112"/>
        <end position="154"/>
    </location>
</feature>
<organism evidence="2 3">
    <name type="scientific">Thalassiosira oceanica</name>
    <name type="common">Marine diatom</name>
    <dbReference type="NCBI Taxonomy" id="159749"/>
    <lineage>
        <taxon>Eukaryota</taxon>
        <taxon>Sar</taxon>
        <taxon>Stramenopiles</taxon>
        <taxon>Ochrophyta</taxon>
        <taxon>Bacillariophyta</taxon>
        <taxon>Coscinodiscophyceae</taxon>
        <taxon>Thalassiosirophycidae</taxon>
        <taxon>Thalassiosirales</taxon>
        <taxon>Thalassiosiraceae</taxon>
        <taxon>Thalassiosira</taxon>
    </lineage>
</organism>
<feature type="compositionally biased region" description="Polar residues" evidence="1">
    <location>
        <begin position="44"/>
        <end position="53"/>
    </location>
</feature>
<name>K0S716_THAOC</name>
<dbReference type="SUPFAM" id="SSF81901">
    <property type="entry name" value="HCP-like"/>
    <property type="match status" value="1"/>
</dbReference>
<comment type="caution">
    <text evidence="2">The sequence shown here is derived from an EMBL/GenBank/DDBJ whole genome shotgun (WGS) entry which is preliminary data.</text>
</comment>
<reference evidence="2 3" key="1">
    <citation type="journal article" date="2012" name="Genome Biol.">
        <title>Genome and low-iron response of an oceanic diatom adapted to chronic iron limitation.</title>
        <authorList>
            <person name="Lommer M."/>
            <person name="Specht M."/>
            <person name="Roy A.S."/>
            <person name="Kraemer L."/>
            <person name="Andreson R."/>
            <person name="Gutowska M.A."/>
            <person name="Wolf J."/>
            <person name="Bergner S.V."/>
            <person name="Schilhabel M.B."/>
            <person name="Klostermeier U.C."/>
            <person name="Beiko R.G."/>
            <person name="Rosenstiel P."/>
            <person name="Hippler M."/>
            <person name="Laroche J."/>
        </authorList>
    </citation>
    <scope>NUCLEOTIDE SEQUENCE [LARGE SCALE GENOMIC DNA]</scope>
    <source>
        <strain evidence="2 3">CCMP1005</strain>
    </source>
</reference>
<evidence type="ECO:0000313" key="3">
    <source>
        <dbReference type="Proteomes" id="UP000266841"/>
    </source>
</evidence>
<accession>K0S716</accession>
<dbReference type="InterPro" id="IPR006597">
    <property type="entry name" value="Sel1-like"/>
</dbReference>
<dbReference type="PANTHER" id="PTHR43628">
    <property type="entry name" value="ACTIVATOR OF C KINASE PROTEIN 1-RELATED"/>
    <property type="match status" value="1"/>
</dbReference>
<feature type="region of interest" description="Disordered" evidence="1">
    <location>
        <begin position="334"/>
        <end position="363"/>
    </location>
</feature>
<keyword evidence="3" id="KW-1185">Reference proteome</keyword>
<evidence type="ECO:0000313" key="2">
    <source>
        <dbReference type="EMBL" id="EJK56671.1"/>
    </source>
</evidence>
<dbReference type="Proteomes" id="UP000266841">
    <property type="component" value="Unassembled WGS sequence"/>
</dbReference>
<proteinExistence type="predicted"/>
<dbReference type="InterPro" id="IPR011990">
    <property type="entry name" value="TPR-like_helical_dom_sf"/>
</dbReference>
<dbReference type="Gene3D" id="1.25.40.10">
    <property type="entry name" value="Tetratricopeptide repeat domain"/>
    <property type="match status" value="1"/>
</dbReference>
<feature type="compositionally biased region" description="Basic and acidic residues" evidence="1">
    <location>
        <begin position="121"/>
        <end position="131"/>
    </location>
</feature>
<sequence>MKNVTVAREPTESLAIQTDPPPTSCSSRGSSGSNLASRMANEPANKTNNSLQSGKGKGAPATAPPRQTGRQSGRRGVMGPVTILKRQDVDAGTTASEHGCLLVGTAYALSLEPPAPTMPTPREDSQAEKPPLKSGKTQNNPGTTTVRQRGRGAPAVLFRKREDTRGELIRRELMNLKVHSSRHDAELARLTHAKLRYRIGVLQQQNTCLKMELARSAELSSVPTVDKRVRHQAAKEFQAVFTVFHSKPAGCRPVSGFDSIWDRTATKRTRLSTCYVANEGILLRQTKAEDQNLRELSGFNIPVFSILRSAEMELRGGIRIPVWIRIVQRGATGSQTEHQEVRGMRGGAQSAGADEEGPREVGGGRVPHLQPAVAPRSNAVMLSDVLHEENECQSLAMIQKRVGAGNPVAMYFLGCQYQFGHFGLEKDVTRAVELYERAAELSFEGAHFNLGCLYDEGIGVQKDTATAIRHHEAAAMCGHDSLDNVKTMFMDGLATKADYAEALRGYQSAVAEMRSPDRDER</sequence>
<gene>
    <name evidence="2" type="ORF">THAOC_23397</name>
</gene>
<dbReference type="OrthoDB" id="206966at2759"/>
<protein>
    <submittedName>
        <fullName evidence="2">Uncharacterized protein</fullName>
    </submittedName>
</protein>
<dbReference type="PANTHER" id="PTHR43628:SF1">
    <property type="entry name" value="CHITIN SYNTHASE REGULATORY FACTOR 2-RELATED"/>
    <property type="match status" value="1"/>
</dbReference>
<dbReference type="EMBL" id="AGNL01030867">
    <property type="protein sequence ID" value="EJK56671.1"/>
    <property type="molecule type" value="Genomic_DNA"/>
</dbReference>
<dbReference type="Pfam" id="PF08238">
    <property type="entry name" value="Sel1"/>
    <property type="match status" value="2"/>
</dbReference>
<feature type="compositionally biased region" description="Low complexity" evidence="1">
    <location>
        <begin position="24"/>
        <end position="33"/>
    </location>
</feature>